<dbReference type="Proteomes" id="UP001139031">
    <property type="component" value="Unassembled WGS sequence"/>
</dbReference>
<protein>
    <recommendedName>
        <fullName evidence="3">DUF3291 domain-containing protein</fullName>
    </recommendedName>
</protein>
<gene>
    <name evidence="1" type="ORF">K7C98_14950</name>
</gene>
<reference evidence="1" key="1">
    <citation type="submission" date="2021-08" db="EMBL/GenBank/DDBJ databases">
        <authorList>
            <person name="Stevens D.C."/>
        </authorList>
    </citation>
    <scope>NUCLEOTIDE SEQUENCE</scope>
    <source>
        <strain evidence="1">DSM 53165</strain>
    </source>
</reference>
<evidence type="ECO:0008006" key="3">
    <source>
        <dbReference type="Google" id="ProtNLM"/>
    </source>
</evidence>
<organism evidence="1 2">
    <name type="scientific">Nannocystis pusilla</name>
    <dbReference type="NCBI Taxonomy" id="889268"/>
    <lineage>
        <taxon>Bacteria</taxon>
        <taxon>Pseudomonadati</taxon>
        <taxon>Myxococcota</taxon>
        <taxon>Polyangia</taxon>
        <taxon>Nannocystales</taxon>
        <taxon>Nannocystaceae</taxon>
        <taxon>Nannocystis</taxon>
    </lineage>
</organism>
<comment type="caution">
    <text evidence="1">The sequence shown here is derived from an EMBL/GenBank/DDBJ whole genome shotgun (WGS) entry which is preliminary data.</text>
</comment>
<accession>A0ABS7TQR4</accession>
<evidence type="ECO:0000313" key="2">
    <source>
        <dbReference type="Proteomes" id="UP001139031"/>
    </source>
</evidence>
<dbReference type="PROSITE" id="PS51257">
    <property type="entry name" value="PROKAR_LIPOPROTEIN"/>
    <property type="match status" value="1"/>
</dbReference>
<evidence type="ECO:0000313" key="1">
    <source>
        <dbReference type="EMBL" id="MBZ5710556.1"/>
    </source>
</evidence>
<keyword evidence="2" id="KW-1185">Reference proteome</keyword>
<dbReference type="RefSeq" id="WP_224192325.1">
    <property type="nucleotide sequence ID" value="NZ_JAIRAU010000017.1"/>
</dbReference>
<name>A0ABS7TQR4_9BACT</name>
<sequence length="177" mass="19545">MQPRTAHYALSLLLAAAACDSNDAPPEEPTIAELAACDESDMQFVPFMGPAFDDNGELVAPLPLPHVVATTTGWHTPENRDALDAETQLPVMDIFTHEGLLGAAFAWSDKCGSARTISLWRDDASRRKFVYGTVHSAAIMKGLKYTRGWETTNWSEKTADKPPTWDDVRTRLEAIRK</sequence>
<dbReference type="EMBL" id="JAIRAU010000017">
    <property type="protein sequence ID" value="MBZ5710556.1"/>
    <property type="molecule type" value="Genomic_DNA"/>
</dbReference>
<proteinExistence type="predicted"/>